<keyword evidence="1" id="KW-1133">Transmembrane helix</keyword>
<evidence type="ECO:0000313" key="3">
    <source>
        <dbReference type="Proteomes" id="UP000054342"/>
    </source>
</evidence>
<dbReference type="EMBL" id="KN847317">
    <property type="protein sequence ID" value="KIW61449.1"/>
    <property type="molecule type" value="Genomic_DNA"/>
</dbReference>
<organism evidence="2 3">
    <name type="scientific">Exophiala xenobiotica</name>
    <dbReference type="NCBI Taxonomy" id="348802"/>
    <lineage>
        <taxon>Eukaryota</taxon>
        <taxon>Fungi</taxon>
        <taxon>Dikarya</taxon>
        <taxon>Ascomycota</taxon>
        <taxon>Pezizomycotina</taxon>
        <taxon>Eurotiomycetes</taxon>
        <taxon>Chaetothyriomycetidae</taxon>
        <taxon>Chaetothyriales</taxon>
        <taxon>Herpotrichiellaceae</taxon>
        <taxon>Exophiala</taxon>
    </lineage>
</organism>
<evidence type="ECO:0000256" key="1">
    <source>
        <dbReference type="SAM" id="Phobius"/>
    </source>
</evidence>
<accession>A0A0D2FMY7</accession>
<keyword evidence="1" id="KW-0472">Membrane</keyword>
<evidence type="ECO:0000313" key="2">
    <source>
        <dbReference type="EMBL" id="KIW61449.1"/>
    </source>
</evidence>
<reference evidence="2 3" key="1">
    <citation type="submission" date="2015-01" db="EMBL/GenBank/DDBJ databases">
        <title>The Genome Sequence of Exophiala xenobiotica CBS118157.</title>
        <authorList>
            <consortium name="The Broad Institute Genomics Platform"/>
            <person name="Cuomo C."/>
            <person name="de Hoog S."/>
            <person name="Gorbushina A."/>
            <person name="Stielow B."/>
            <person name="Teixiera M."/>
            <person name="Abouelleil A."/>
            <person name="Chapman S.B."/>
            <person name="Priest M."/>
            <person name="Young S.K."/>
            <person name="Wortman J."/>
            <person name="Nusbaum C."/>
            <person name="Birren B."/>
        </authorList>
    </citation>
    <scope>NUCLEOTIDE SEQUENCE [LARGE SCALE GENOMIC DNA]</scope>
    <source>
        <strain evidence="2 3">CBS 118157</strain>
    </source>
</reference>
<dbReference type="AlphaFoldDB" id="A0A0D2FMY7"/>
<protein>
    <submittedName>
        <fullName evidence="2">Uncharacterized protein</fullName>
    </submittedName>
</protein>
<dbReference type="RefSeq" id="XP_013322033.1">
    <property type="nucleotide sequence ID" value="XM_013466579.1"/>
</dbReference>
<feature type="transmembrane region" description="Helical" evidence="1">
    <location>
        <begin position="6"/>
        <end position="25"/>
    </location>
</feature>
<sequence length="627" mass="69766">MPVISFYLAIFAATTVAQFALGITYRRRSLRTGTLRGCALEILSYVVRIQLHYNDSLTLYSTRISVAANKTASNTISLCPSNPSVSATTKTASHHLTPRAVEVAKRESHHFFAIMALLHLPTVVLYQVAQQLVDEVGAQSASEERDVARSTLLALRQTCKDFAIMGNIKSVLFRKISLHATEDNLNQPRRTNITTFAHFVHAIDFYSSPLPFVADLPTFKTMLHMRTVNIASRNISHICHDRLCEEHSKQHRLGRHACGDIDADASYESLWRCAQKDAVVVGDGDLQKAWTGALSAFENVDAISLRSLVGRHCDDDCKSAIVVPTNHNCCGWLVTIPSCSMGLCGDVLFKVVLQALASTGRLIKTFSLACEPSKPFGTGRADPYWDELSLEGLERLKVLYMAEAQVRPVGFFTPYEPFSHAFLEKSHHTLQHLNLAGESRSFPFVWPVPEKLDFPKLRQVSLQGISFSAGDFANDITRFQALERVIIKGCFPGFGDGDWRLVFDAIRGHPNILHVEFGSIDTRGGTRVASIPQWSLTFDLLDEVDVQQMTDPVEDLRRSLRPTCRRKETGMTFSRKSLFTGERKHVAPLAYQPYAGLVEEYAGAFRCKEDGLEASMEGGDYGTRLSS</sequence>
<dbReference type="Proteomes" id="UP000054342">
    <property type="component" value="Unassembled WGS sequence"/>
</dbReference>
<dbReference type="OrthoDB" id="4135208at2759"/>
<gene>
    <name evidence="2" type="ORF">PV05_01569</name>
</gene>
<keyword evidence="3" id="KW-1185">Reference proteome</keyword>
<proteinExistence type="predicted"/>
<dbReference type="GeneID" id="25323477"/>
<name>A0A0D2FMY7_9EURO</name>
<dbReference type="HOGENOM" id="CLU_436157_0_0_1"/>
<keyword evidence="1" id="KW-0812">Transmembrane</keyword>